<organism evidence="6 7">
    <name type="scientific">Alicyclobacillus fastidiosus</name>
    <dbReference type="NCBI Taxonomy" id="392011"/>
    <lineage>
        <taxon>Bacteria</taxon>
        <taxon>Bacillati</taxon>
        <taxon>Bacillota</taxon>
        <taxon>Bacilli</taxon>
        <taxon>Bacillales</taxon>
        <taxon>Alicyclobacillaceae</taxon>
        <taxon>Alicyclobacillus</taxon>
    </lineage>
</organism>
<accession>A0ABY6ZL64</accession>
<dbReference type="CDD" id="cd00093">
    <property type="entry name" value="HTH_XRE"/>
    <property type="match status" value="1"/>
</dbReference>
<comment type="subcellular location">
    <subcellularLocation>
        <location evidence="1">Endomembrane system</location>
        <topology evidence="1">Multi-pass membrane protein</topology>
    </subcellularLocation>
</comment>
<dbReference type="SUPFAM" id="SSF47413">
    <property type="entry name" value="lambda repressor-like DNA-binding domains"/>
    <property type="match status" value="1"/>
</dbReference>
<evidence type="ECO:0000259" key="5">
    <source>
        <dbReference type="PROSITE" id="PS50943"/>
    </source>
</evidence>
<reference evidence="6" key="1">
    <citation type="submission" date="2022-08" db="EMBL/GenBank/DDBJ databases">
        <title>Alicyclobacillus fastidiosus DSM 17978, complete genome.</title>
        <authorList>
            <person name="Wang Q."/>
            <person name="Cai R."/>
            <person name="Wang Z."/>
        </authorList>
    </citation>
    <scope>NUCLEOTIDE SEQUENCE</scope>
    <source>
        <strain evidence="6">DSM 17978</strain>
    </source>
</reference>
<evidence type="ECO:0000256" key="2">
    <source>
        <dbReference type="ARBA" id="ARBA00022692"/>
    </source>
</evidence>
<protein>
    <submittedName>
        <fullName evidence="6">DUF1232 domain-containing protein</fullName>
    </submittedName>
</protein>
<name>A0ABY6ZL64_9BACL</name>
<proteinExistence type="predicted"/>
<dbReference type="Pfam" id="PF06803">
    <property type="entry name" value="DUF1232"/>
    <property type="match status" value="1"/>
</dbReference>
<dbReference type="RefSeq" id="WP_268006539.1">
    <property type="nucleotide sequence ID" value="NZ_BSUT01000001.1"/>
</dbReference>
<dbReference type="SMART" id="SM00530">
    <property type="entry name" value="HTH_XRE"/>
    <property type="match status" value="1"/>
</dbReference>
<evidence type="ECO:0000256" key="4">
    <source>
        <dbReference type="ARBA" id="ARBA00023136"/>
    </source>
</evidence>
<keyword evidence="3" id="KW-1133">Transmembrane helix</keyword>
<dbReference type="PROSITE" id="PS50943">
    <property type="entry name" value="HTH_CROC1"/>
    <property type="match status" value="1"/>
</dbReference>
<evidence type="ECO:0000313" key="7">
    <source>
        <dbReference type="Proteomes" id="UP001164761"/>
    </source>
</evidence>
<evidence type="ECO:0000256" key="1">
    <source>
        <dbReference type="ARBA" id="ARBA00004127"/>
    </source>
</evidence>
<dbReference type="EMBL" id="CP104067">
    <property type="protein sequence ID" value="WAH42665.1"/>
    <property type="molecule type" value="Genomic_DNA"/>
</dbReference>
<evidence type="ECO:0000256" key="3">
    <source>
        <dbReference type="ARBA" id="ARBA00022989"/>
    </source>
</evidence>
<evidence type="ECO:0000313" key="6">
    <source>
        <dbReference type="EMBL" id="WAH42665.1"/>
    </source>
</evidence>
<dbReference type="InterPro" id="IPR010982">
    <property type="entry name" value="Lambda_DNA-bd_dom_sf"/>
</dbReference>
<gene>
    <name evidence="6" type="ORF">NZD89_04280</name>
</gene>
<dbReference type="Gene3D" id="1.10.260.40">
    <property type="entry name" value="lambda repressor-like DNA-binding domains"/>
    <property type="match status" value="1"/>
</dbReference>
<keyword evidence="2" id="KW-0812">Transmembrane</keyword>
<dbReference type="InterPro" id="IPR001387">
    <property type="entry name" value="Cro/C1-type_HTH"/>
</dbReference>
<dbReference type="Proteomes" id="UP001164761">
    <property type="component" value="Chromosome"/>
</dbReference>
<dbReference type="Pfam" id="PF01381">
    <property type="entry name" value="HTH_3"/>
    <property type="match status" value="1"/>
</dbReference>
<sequence>MGRNSALNLEETVKNLLRERSLSMRQLALLTGVNVATISKMLAGKQRVNPEYLQKMAHHLSVPPAVLFTAAGFEVDTSLGNIQDILQHVGFNADQLNKRSIEQELMKYEVYAGTSEGQELIIEKFPDKRKHIYGSGPFLEDLDEMFDRYLNSEMSEKERRILGSGLLYFVLATDAIPDYMFPIGYLDDALAIQITRERLTCLS</sequence>
<keyword evidence="4" id="KW-0472">Membrane</keyword>
<keyword evidence="7" id="KW-1185">Reference proteome</keyword>
<dbReference type="InterPro" id="IPR010652">
    <property type="entry name" value="DUF1232"/>
</dbReference>
<feature type="domain" description="HTH cro/C1-type" evidence="5">
    <location>
        <begin position="13"/>
        <end position="67"/>
    </location>
</feature>